<accession>A0A8H6FRQ7</accession>
<feature type="compositionally biased region" description="Basic and acidic residues" evidence="1">
    <location>
        <begin position="14"/>
        <end position="23"/>
    </location>
</feature>
<dbReference type="RefSeq" id="XP_037162869.1">
    <property type="nucleotide sequence ID" value="XM_037310283.1"/>
</dbReference>
<evidence type="ECO:0000313" key="2">
    <source>
        <dbReference type="EMBL" id="KAF6233451.1"/>
    </source>
</evidence>
<dbReference type="Proteomes" id="UP000578531">
    <property type="component" value="Unassembled WGS sequence"/>
</dbReference>
<dbReference type="AlphaFoldDB" id="A0A8H6FRQ7"/>
<reference evidence="2 3" key="1">
    <citation type="journal article" date="2020" name="Genomics">
        <title>Complete, high-quality genomes from long-read metagenomic sequencing of two wolf lichen thalli reveals enigmatic genome architecture.</title>
        <authorList>
            <person name="McKenzie S.K."/>
            <person name="Walston R.F."/>
            <person name="Allen J.L."/>
        </authorList>
    </citation>
    <scope>NUCLEOTIDE SEQUENCE [LARGE SCALE GENOMIC DNA]</scope>
    <source>
        <strain evidence="2">WasteWater2</strain>
    </source>
</reference>
<evidence type="ECO:0000313" key="3">
    <source>
        <dbReference type="Proteomes" id="UP000578531"/>
    </source>
</evidence>
<feature type="region of interest" description="Disordered" evidence="1">
    <location>
        <begin position="1"/>
        <end position="25"/>
    </location>
</feature>
<proteinExistence type="predicted"/>
<organism evidence="2 3">
    <name type="scientific">Letharia columbiana</name>
    <dbReference type="NCBI Taxonomy" id="112416"/>
    <lineage>
        <taxon>Eukaryota</taxon>
        <taxon>Fungi</taxon>
        <taxon>Dikarya</taxon>
        <taxon>Ascomycota</taxon>
        <taxon>Pezizomycotina</taxon>
        <taxon>Lecanoromycetes</taxon>
        <taxon>OSLEUM clade</taxon>
        <taxon>Lecanoromycetidae</taxon>
        <taxon>Lecanorales</taxon>
        <taxon>Lecanorineae</taxon>
        <taxon>Parmeliaceae</taxon>
        <taxon>Letharia</taxon>
    </lineage>
</organism>
<dbReference type="GeneID" id="59290039"/>
<sequence>MKLSREQQASTDEPDSRDRRIGQKETTIQDLTTANAELRKTQETFIGSLSQRETRIQDLTEDLASSCGAQEVREFKGIEEGKIVLVRAQRCCSERRGLVIVEQSDHTRISVARGVLIGAGLRCGGGNGFCVLKTDRMEHGWRSVSTTRLESMSLRSGIKGLDDWVL</sequence>
<keyword evidence="3" id="KW-1185">Reference proteome</keyword>
<gene>
    <name evidence="2" type="ORF">HO173_008383</name>
</gene>
<feature type="compositionally biased region" description="Polar residues" evidence="1">
    <location>
        <begin position="1"/>
        <end position="11"/>
    </location>
</feature>
<dbReference type="EMBL" id="JACCJC010000038">
    <property type="protein sequence ID" value="KAF6233451.1"/>
    <property type="molecule type" value="Genomic_DNA"/>
</dbReference>
<evidence type="ECO:0000256" key="1">
    <source>
        <dbReference type="SAM" id="MobiDB-lite"/>
    </source>
</evidence>
<comment type="caution">
    <text evidence="2">The sequence shown here is derived from an EMBL/GenBank/DDBJ whole genome shotgun (WGS) entry which is preliminary data.</text>
</comment>
<protein>
    <submittedName>
        <fullName evidence="2">Uncharacterized protein</fullName>
    </submittedName>
</protein>
<name>A0A8H6FRQ7_9LECA</name>